<dbReference type="RefSeq" id="WP_262714002.1">
    <property type="nucleotide sequence ID" value="NZ_JBCLPP010000006.1"/>
</dbReference>
<evidence type="ECO:0000256" key="1">
    <source>
        <dbReference type="SAM" id="MobiDB-lite"/>
    </source>
</evidence>
<evidence type="ECO:0000313" key="3">
    <source>
        <dbReference type="Proteomes" id="UP001565200"/>
    </source>
</evidence>
<accession>A0ABV4CTE1</accession>
<protein>
    <submittedName>
        <fullName evidence="2">Uncharacterized protein</fullName>
    </submittedName>
</protein>
<evidence type="ECO:0000313" key="2">
    <source>
        <dbReference type="EMBL" id="MEY8244661.1"/>
    </source>
</evidence>
<gene>
    <name evidence="2" type="ORF">AAK873_03380</name>
</gene>
<organism evidence="2 3">
    <name type="scientific">Heminiphilus faecis</name>
    <dbReference type="NCBI Taxonomy" id="2601703"/>
    <lineage>
        <taxon>Bacteria</taxon>
        <taxon>Pseudomonadati</taxon>
        <taxon>Bacteroidota</taxon>
        <taxon>Bacteroidia</taxon>
        <taxon>Bacteroidales</taxon>
        <taxon>Muribaculaceae</taxon>
        <taxon>Heminiphilus</taxon>
    </lineage>
</organism>
<dbReference type="EMBL" id="JBCLPP010000006">
    <property type="protein sequence ID" value="MEY8244661.1"/>
    <property type="molecule type" value="Genomic_DNA"/>
</dbReference>
<name>A0ABV4CTE1_9BACT</name>
<reference evidence="2 3" key="1">
    <citation type="submission" date="2024-03" db="EMBL/GenBank/DDBJ databases">
        <title>Mouse gut bacterial collection (mGBC) of GemPharmatech.</title>
        <authorList>
            <person name="He Y."/>
            <person name="Dong L."/>
            <person name="Wu D."/>
            <person name="Gao X."/>
            <person name="Lin Z."/>
        </authorList>
    </citation>
    <scope>NUCLEOTIDE SEQUENCE [LARGE SCALE GENOMIC DNA]</scope>
    <source>
        <strain evidence="2 3">54-13</strain>
    </source>
</reference>
<keyword evidence="3" id="KW-1185">Reference proteome</keyword>
<dbReference type="Proteomes" id="UP001565200">
    <property type="component" value="Unassembled WGS sequence"/>
</dbReference>
<sequence>MPPFKNDGGTDNYDEDGYDANGNMVRDDNRGIVHVDQPYKGIS</sequence>
<proteinExistence type="predicted"/>
<comment type="caution">
    <text evidence="2">The sequence shown here is derived from an EMBL/GenBank/DDBJ whole genome shotgun (WGS) entry which is preliminary data.</text>
</comment>
<feature type="region of interest" description="Disordered" evidence="1">
    <location>
        <begin position="1"/>
        <end position="43"/>
    </location>
</feature>